<sequence>MPNVNMFNKPQELTESEIKQLPLIVLEKPFKCTECDSYFTTNAARNIHSKIHTGAQLFSCTLCYYKTKDYNDLRKHKFDKCHIKAPVPKTLNTLQAKILRCYTCDFRCYSKSRLNSHVFNAHFLSCQECEFQCLSPREIEVHVARNHQKQEDTDPNQYGENFFCKECDFQSFNKEGILLHVAEARSDNMARELPKYVPFIKKGILGIPFLKKDIKDSIGNIEHDNIEKYPDQMIKSSILRKLLDDNYNEGTEKYEESEISYETSPTIVAKRKCIEDTDKNKEFDVSHEYAFTGIAKEQCRIKPFRCFHSDCNFTAYTLGGIKMHGQTAKAHRNLKEIQRVNNGKKTFCCVYKNCNFTSFIYKSIMIHELYNHRNSKVIKIAKSYKTEKCLQCDYIGTVKQLSSHKKTHTIIKPFACKDCDFSCVSEKVLYKHKTRKHGNMEFACPECDYVGISSIGFTLHSIRAHNIHIGQKFSKKIKNKSTDERDIKDANPDQTEKFQQCDYIDTVRGVHCHNKSNTFIKPFACKECNFSCVSPILLNIHNIRKHGNKELACPECDYLGVSLIRLSTHFRNAHNIHIDQKFSKDIKNKPIYEKKSLCVTDYPKGSENLLNPMSVPGMKELTAYNPAVLDDLMETNGGEPYTHEDEFIYKEEPLCVTDFSENIKDELTYKEEPLCAIDFSENIKDEHTYKEEPLCVTDFSENIKDELTYKEEPLCVTDFSENIKDEPTYKEEPLCVTDFSENIKDEPTYKEEPLCVTDFSENIKDELTYKEEPMCVTNFSENIKDELTYKEEPHSVTVL</sequence>
<dbReference type="Gene3D" id="3.30.160.60">
    <property type="entry name" value="Classic Zinc Finger"/>
    <property type="match status" value="3"/>
</dbReference>
<dbReference type="InterPro" id="IPR013087">
    <property type="entry name" value="Znf_C2H2_type"/>
</dbReference>
<protein>
    <recommendedName>
        <fullName evidence="6">C2H2-type domain-containing protein</fullName>
    </recommendedName>
</protein>
<evidence type="ECO:0000313" key="7">
    <source>
        <dbReference type="EMBL" id="CAL4170868.1"/>
    </source>
</evidence>
<dbReference type="PANTHER" id="PTHR24403">
    <property type="entry name" value="ZINC FINGER PROTEIN"/>
    <property type="match status" value="1"/>
</dbReference>
<dbReference type="InterPro" id="IPR036236">
    <property type="entry name" value="Znf_C2H2_sf"/>
</dbReference>
<dbReference type="PROSITE" id="PS00028">
    <property type="entry name" value="ZINC_FINGER_C2H2_1"/>
    <property type="match status" value="2"/>
</dbReference>
<evidence type="ECO:0000256" key="5">
    <source>
        <dbReference type="PROSITE-ProRule" id="PRU00042"/>
    </source>
</evidence>
<dbReference type="GO" id="GO:0008270">
    <property type="term" value="F:zinc ion binding"/>
    <property type="evidence" value="ECO:0007669"/>
    <property type="project" value="UniProtKB-KW"/>
</dbReference>
<keyword evidence="8" id="KW-1185">Reference proteome</keyword>
<keyword evidence="3 5" id="KW-0863">Zinc-finger</keyword>
<evidence type="ECO:0000256" key="2">
    <source>
        <dbReference type="ARBA" id="ARBA00022737"/>
    </source>
</evidence>
<keyword evidence="2" id="KW-0677">Repeat</keyword>
<dbReference type="GO" id="GO:0005634">
    <property type="term" value="C:nucleus"/>
    <property type="evidence" value="ECO:0007669"/>
    <property type="project" value="TreeGrafter"/>
</dbReference>
<dbReference type="GO" id="GO:0010468">
    <property type="term" value="P:regulation of gene expression"/>
    <property type="evidence" value="ECO:0007669"/>
    <property type="project" value="TreeGrafter"/>
</dbReference>
<dbReference type="FunFam" id="3.30.160.60:FF:000038">
    <property type="entry name" value="Zinc finger protein 624"/>
    <property type="match status" value="1"/>
</dbReference>
<name>A0AAV2SAQ4_MEGNR</name>
<evidence type="ECO:0000259" key="6">
    <source>
        <dbReference type="PROSITE" id="PS50157"/>
    </source>
</evidence>
<proteinExistence type="predicted"/>
<dbReference type="SUPFAM" id="SSF57667">
    <property type="entry name" value="beta-beta-alpha zinc fingers"/>
    <property type="match status" value="3"/>
</dbReference>
<keyword evidence="1" id="KW-0479">Metal-binding</keyword>
<gene>
    <name evidence="7" type="ORF">MNOR_LOCUS34050</name>
</gene>
<accession>A0AAV2SAQ4</accession>
<evidence type="ECO:0000313" key="8">
    <source>
        <dbReference type="Proteomes" id="UP001497623"/>
    </source>
</evidence>
<keyword evidence="4" id="KW-0862">Zinc</keyword>
<dbReference type="InterPro" id="IPR050688">
    <property type="entry name" value="Zinc_finger/UBP_domain"/>
</dbReference>
<dbReference type="AlphaFoldDB" id="A0AAV2SAQ4"/>
<comment type="caution">
    <text evidence="7">The sequence shown here is derived from an EMBL/GenBank/DDBJ whole genome shotgun (WGS) entry which is preliminary data.</text>
</comment>
<dbReference type="SMART" id="SM00355">
    <property type="entry name" value="ZnF_C2H2"/>
    <property type="match status" value="12"/>
</dbReference>
<dbReference type="EMBL" id="CAXKWB010051088">
    <property type="protein sequence ID" value="CAL4170868.1"/>
    <property type="molecule type" value="Genomic_DNA"/>
</dbReference>
<evidence type="ECO:0000256" key="3">
    <source>
        <dbReference type="ARBA" id="ARBA00022771"/>
    </source>
</evidence>
<dbReference type="PROSITE" id="PS50157">
    <property type="entry name" value="ZINC_FINGER_C2H2_2"/>
    <property type="match status" value="1"/>
</dbReference>
<feature type="domain" description="C2H2-type" evidence="6">
    <location>
        <begin position="30"/>
        <end position="57"/>
    </location>
</feature>
<organism evidence="7 8">
    <name type="scientific">Meganyctiphanes norvegica</name>
    <name type="common">Northern krill</name>
    <name type="synonym">Thysanopoda norvegica</name>
    <dbReference type="NCBI Taxonomy" id="48144"/>
    <lineage>
        <taxon>Eukaryota</taxon>
        <taxon>Metazoa</taxon>
        <taxon>Ecdysozoa</taxon>
        <taxon>Arthropoda</taxon>
        <taxon>Crustacea</taxon>
        <taxon>Multicrustacea</taxon>
        <taxon>Malacostraca</taxon>
        <taxon>Eumalacostraca</taxon>
        <taxon>Eucarida</taxon>
        <taxon>Euphausiacea</taxon>
        <taxon>Euphausiidae</taxon>
        <taxon>Meganyctiphanes</taxon>
    </lineage>
</organism>
<dbReference type="PANTHER" id="PTHR24403:SF67">
    <property type="entry name" value="FI01116P-RELATED"/>
    <property type="match status" value="1"/>
</dbReference>
<dbReference type="Proteomes" id="UP001497623">
    <property type="component" value="Unassembled WGS sequence"/>
</dbReference>
<evidence type="ECO:0000256" key="1">
    <source>
        <dbReference type="ARBA" id="ARBA00022723"/>
    </source>
</evidence>
<evidence type="ECO:0000256" key="4">
    <source>
        <dbReference type="ARBA" id="ARBA00022833"/>
    </source>
</evidence>
<reference evidence="7 8" key="1">
    <citation type="submission" date="2024-05" db="EMBL/GenBank/DDBJ databases">
        <authorList>
            <person name="Wallberg A."/>
        </authorList>
    </citation>
    <scope>NUCLEOTIDE SEQUENCE [LARGE SCALE GENOMIC DNA]</scope>
</reference>